<keyword evidence="2" id="KW-1133">Transmembrane helix</keyword>
<dbReference type="EMBL" id="CAMXCT030001230">
    <property type="protein sequence ID" value="CAL4775410.1"/>
    <property type="molecule type" value="Genomic_DNA"/>
</dbReference>
<dbReference type="Proteomes" id="UP001152797">
    <property type="component" value="Unassembled WGS sequence"/>
</dbReference>
<reference evidence="4 5" key="2">
    <citation type="submission" date="2024-05" db="EMBL/GenBank/DDBJ databases">
        <authorList>
            <person name="Chen Y."/>
            <person name="Shah S."/>
            <person name="Dougan E. K."/>
            <person name="Thang M."/>
            <person name="Chan C."/>
        </authorList>
    </citation>
    <scope>NUCLEOTIDE SEQUENCE [LARGE SCALE GENOMIC DNA]</scope>
</reference>
<feature type="region of interest" description="Disordered" evidence="1">
    <location>
        <begin position="355"/>
        <end position="378"/>
    </location>
</feature>
<organism evidence="3">
    <name type="scientific">Cladocopium goreaui</name>
    <dbReference type="NCBI Taxonomy" id="2562237"/>
    <lineage>
        <taxon>Eukaryota</taxon>
        <taxon>Sar</taxon>
        <taxon>Alveolata</taxon>
        <taxon>Dinophyceae</taxon>
        <taxon>Suessiales</taxon>
        <taxon>Symbiodiniaceae</taxon>
        <taxon>Cladocopium</taxon>
    </lineage>
</organism>
<accession>A0A9P1FTS1</accession>
<evidence type="ECO:0000256" key="1">
    <source>
        <dbReference type="SAM" id="MobiDB-lite"/>
    </source>
</evidence>
<evidence type="ECO:0000313" key="5">
    <source>
        <dbReference type="Proteomes" id="UP001152797"/>
    </source>
</evidence>
<feature type="transmembrane region" description="Helical" evidence="2">
    <location>
        <begin position="713"/>
        <end position="734"/>
    </location>
</feature>
<dbReference type="EMBL" id="CAMXCT010001230">
    <property type="protein sequence ID" value="CAI3988098.1"/>
    <property type="molecule type" value="Genomic_DNA"/>
</dbReference>
<protein>
    <submittedName>
        <fullName evidence="4">Nicotinamide phosphoribosyltransferase</fullName>
    </submittedName>
</protein>
<evidence type="ECO:0000256" key="2">
    <source>
        <dbReference type="SAM" id="Phobius"/>
    </source>
</evidence>
<dbReference type="AlphaFoldDB" id="A0A9P1FTS1"/>
<sequence>MAKVASSAELNPSAAAEFFQFLQCSLRLEAAEKLQHDMLPEDQEALTMWPTFKLWASRNLKREKWVPFHTALSPHELFAVEKIHHNQDLSWTPFQRYLAMIIFRAHCQKHVFSEAQLPYLQTPDFWAAPKKYFEDDGPITQSMLRYRRETRSPLQTSAFRLIPKRLRTDNDENLAVSVARRSQLLIDIANEVWPLLLDVHLPSAQKFEAISRAIQTGHGFGQTWAKMLMVSMDIAYPEAKLLTEHCDVGIGAKPGLLRLGGSGDRTGLQQVTEALNGAQLDSARHFWRFLANVESVAQSTFDHLPLIQRHLDTERLSPATVQVQLCEWRQFLDFLEKQARLELLQVPSSITFLDDDAGTPEISDEEVPETEVSDDPTSDAIIHPAKARRRSTSESMASASAAYLTRASEVLGHAKVQHEELLLKIEICAEELREYDLRWDTAKQKFLNLARLEQQLQYDIWEAKIKVSQERTAQEPLQKHVKALGDALRTLEQQRPKMPGPAIPTCLAERSYDAQAQQLAQLQQGIQEIRAEKLCAEKVAGIKICTEQEDESWQVLKRLQNQQALTQAQRSIAGEEMQKAEAARVSAQNELLQRRLRLVNLKADISALEAMVAPQEKQPFAHETELFFPCVAQVALFPLCGPSSCYLGMAARLLRSLALLLLGCGTWTFLAPVAAPIDIPPAQWNAVDAHLLLAEIDMENPTRPEDDEPTSPANALVLLTLGFVFAVFILPLLFAGVQSKNQDIAGADAGTLIKKLVGEHWLEKVEDLRYVPQHRLESWGVPLKLIDEIYDFLAENAAWIALDEADEGAHSTWA</sequence>
<keyword evidence="5" id="KW-1185">Reference proteome</keyword>
<feature type="compositionally biased region" description="Acidic residues" evidence="1">
    <location>
        <begin position="355"/>
        <end position="377"/>
    </location>
</feature>
<dbReference type="GO" id="GO:0016757">
    <property type="term" value="F:glycosyltransferase activity"/>
    <property type="evidence" value="ECO:0007669"/>
    <property type="project" value="UniProtKB-KW"/>
</dbReference>
<gene>
    <name evidence="3" type="ORF">C1SCF055_LOCUS15320</name>
</gene>
<dbReference type="EMBL" id="CAMXCT020001230">
    <property type="protein sequence ID" value="CAL1141473.1"/>
    <property type="molecule type" value="Genomic_DNA"/>
</dbReference>
<keyword evidence="4" id="KW-0328">Glycosyltransferase</keyword>
<dbReference type="OrthoDB" id="433086at2759"/>
<reference evidence="3" key="1">
    <citation type="submission" date="2022-10" db="EMBL/GenBank/DDBJ databases">
        <authorList>
            <person name="Chen Y."/>
            <person name="Dougan E. K."/>
            <person name="Chan C."/>
            <person name="Rhodes N."/>
            <person name="Thang M."/>
        </authorList>
    </citation>
    <scope>NUCLEOTIDE SEQUENCE</scope>
</reference>
<evidence type="ECO:0000313" key="3">
    <source>
        <dbReference type="EMBL" id="CAI3988098.1"/>
    </source>
</evidence>
<keyword evidence="2" id="KW-0812">Transmembrane</keyword>
<keyword evidence="4" id="KW-0808">Transferase</keyword>
<comment type="caution">
    <text evidence="3">The sequence shown here is derived from an EMBL/GenBank/DDBJ whole genome shotgun (WGS) entry which is preliminary data.</text>
</comment>
<evidence type="ECO:0000313" key="4">
    <source>
        <dbReference type="EMBL" id="CAL4775410.1"/>
    </source>
</evidence>
<name>A0A9P1FTS1_9DINO</name>
<keyword evidence="2" id="KW-0472">Membrane</keyword>
<proteinExistence type="predicted"/>
<feature type="transmembrane region" description="Helical" evidence="2">
    <location>
        <begin position="656"/>
        <end position="675"/>
    </location>
</feature>
<feature type="transmembrane region" description="Helical" evidence="2">
    <location>
        <begin position="626"/>
        <end position="649"/>
    </location>
</feature>